<evidence type="ECO:0000256" key="3">
    <source>
        <dbReference type="ARBA" id="ARBA00022695"/>
    </source>
</evidence>
<dbReference type="GO" id="GO:0005524">
    <property type="term" value="F:ATP binding"/>
    <property type="evidence" value="ECO:0007669"/>
    <property type="project" value="UniProtKB-KW"/>
</dbReference>
<evidence type="ECO:0000313" key="12">
    <source>
        <dbReference type="Proteomes" id="UP000248745"/>
    </source>
</evidence>
<dbReference type="GO" id="GO:0004595">
    <property type="term" value="F:pantetheine-phosphate adenylyltransferase activity"/>
    <property type="evidence" value="ECO:0007669"/>
    <property type="project" value="UniProtKB-UniRule"/>
</dbReference>
<comment type="similarity">
    <text evidence="9">Belongs to the bacterial CoaD family.</text>
</comment>
<feature type="binding site" evidence="9">
    <location>
        <begin position="11"/>
        <end position="12"/>
    </location>
    <ligand>
        <name>ATP</name>
        <dbReference type="ChEBI" id="CHEBI:30616"/>
    </ligand>
</feature>
<evidence type="ECO:0000259" key="10">
    <source>
        <dbReference type="Pfam" id="PF01467"/>
    </source>
</evidence>
<dbReference type="NCBIfam" id="TIGR00125">
    <property type="entry name" value="cyt_tran_rel"/>
    <property type="match status" value="1"/>
</dbReference>
<keyword evidence="12" id="KW-1185">Reference proteome</keyword>
<keyword evidence="3 9" id="KW-0548">Nucleotidyltransferase</keyword>
<evidence type="ECO:0000256" key="6">
    <source>
        <dbReference type="ARBA" id="ARBA00022842"/>
    </source>
</evidence>
<accession>A0A2W2BC39</accession>
<comment type="catalytic activity">
    <reaction evidence="8 9">
        <text>(R)-4'-phosphopantetheine + ATP + H(+) = 3'-dephospho-CoA + diphosphate</text>
        <dbReference type="Rhea" id="RHEA:19801"/>
        <dbReference type="ChEBI" id="CHEBI:15378"/>
        <dbReference type="ChEBI" id="CHEBI:30616"/>
        <dbReference type="ChEBI" id="CHEBI:33019"/>
        <dbReference type="ChEBI" id="CHEBI:57328"/>
        <dbReference type="ChEBI" id="CHEBI:61723"/>
        <dbReference type="EC" id="2.7.7.3"/>
    </reaction>
</comment>
<evidence type="ECO:0000256" key="4">
    <source>
        <dbReference type="ARBA" id="ARBA00022741"/>
    </source>
</evidence>
<dbReference type="PANTHER" id="PTHR21342">
    <property type="entry name" value="PHOSPHOPANTETHEINE ADENYLYLTRANSFERASE"/>
    <property type="match status" value="1"/>
</dbReference>
<dbReference type="Pfam" id="PF01467">
    <property type="entry name" value="CTP_transf_like"/>
    <property type="match status" value="1"/>
</dbReference>
<comment type="subcellular location">
    <subcellularLocation>
        <location evidence="9">Cytoplasm</location>
    </subcellularLocation>
</comment>
<dbReference type="Gene3D" id="3.40.50.620">
    <property type="entry name" value="HUPs"/>
    <property type="match status" value="1"/>
</dbReference>
<protein>
    <recommendedName>
        <fullName evidence="9">Phosphopantetheine adenylyltransferase</fullName>
        <ecNumber evidence="9">2.7.7.3</ecNumber>
    </recommendedName>
    <alternativeName>
        <fullName evidence="9">Dephospho-CoA pyrophosphorylase</fullName>
    </alternativeName>
    <alternativeName>
        <fullName evidence="9">Pantetheine-phosphate adenylyltransferase</fullName>
        <shortName evidence="9">PPAT</shortName>
    </alternativeName>
</protein>
<evidence type="ECO:0000256" key="1">
    <source>
        <dbReference type="ARBA" id="ARBA00022490"/>
    </source>
</evidence>
<dbReference type="InterPro" id="IPR014729">
    <property type="entry name" value="Rossmann-like_a/b/a_fold"/>
</dbReference>
<name>A0A2W2BC39_9BACT</name>
<dbReference type="UniPathway" id="UPA00241">
    <property type="reaction ID" value="UER00355"/>
</dbReference>
<keyword evidence="2 9" id="KW-0808">Transferase</keyword>
<feature type="domain" description="Cytidyltransferase-like" evidence="10">
    <location>
        <begin position="7"/>
        <end position="135"/>
    </location>
</feature>
<keyword evidence="5 9" id="KW-0067">ATP-binding</keyword>
<dbReference type="AlphaFoldDB" id="A0A2W2BC39"/>
<feature type="binding site" evidence="9">
    <location>
        <position position="43"/>
    </location>
    <ligand>
        <name>substrate</name>
    </ligand>
</feature>
<comment type="function">
    <text evidence="9">Reversibly transfers an adenylyl group from ATP to 4'-phosphopantetheine, yielding dephospho-CoA (dPCoA) and pyrophosphate.</text>
</comment>
<comment type="subunit">
    <text evidence="9">Homohexamer.</text>
</comment>
<dbReference type="RefSeq" id="WP_110998376.1">
    <property type="nucleotide sequence ID" value="NZ_QKTW01000012.1"/>
</dbReference>
<dbReference type="GO" id="GO:0015937">
    <property type="term" value="P:coenzyme A biosynthetic process"/>
    <property type="evidence" value="ECO:0007669"/>
    <property type="project" value="UniProtKB-UniRule"/>
</dbReference>
<feature type="binding site" evidence="9">
    <location>
        <position position="75"/>
    </location>
    <ligand>
        <name>substrate</name>
    </ligand>
</feature>
<reference evidence="11 12" key="1">
    <citation type="submission" date="2018-06" db="EMBL/GenBank/DDBJ databases">
        <title>Mucibacter soli gen. nov., sp. nov., a new member of the family Chitinophagaceae producing mucin.</title>
        <authorList>
            <person name="Kim M.-K."/>
            <person name="Park S."/>
            <person name="Kim T.-S."/>
            <person name="Joung Y."/>
            <person name="Han J.-H."/>
            <person name="Kim S.B."/>
        </authorList>
    </citation>
    <scope>NUCLEOTIDE SEQUENCE [LARGE SCALE GENOMIC DNA]</scope>
    <source>
        <strain evidence="11 12">R1-15</strain>
    </source>
</reference>
<comment type="pathway">
    <text evidence="9">Cofactor biosynthesis; coenzyme A biosynthesis; CoA from (R)-pantothenate: step 4/5.</text>
</comment>
<comment type="cofactor">
    <cofactor evidence="9">
        <name>Mg(2+)</name>
        <dbReference type="ChEBI" id="CHEBI:18420"/>
    </cofactor>
</comment>
<dbReference type="GO" id="GO:0005737">
    <property type="term" value="C:cytoplasm"/>
    <property type="evidence" value="ECO:0007669"/>
    <property type="project" value="UniProtKB-SubCell"/>
</dbReference>
<feature type="binding site" evidence="9">
    <location>
        <begin position="90"/>
        <end position="92"/>
    </location>
    <ligand>
        <name>ATP</name>
        <dbReference type="ChEBI" id="CHEBI:30616"/>
    </ligand>
</feature>
<dbReference type="HAMAP" id="MF_00151">
    <property type="entry name" value="PPAT_bact"/>
    <property type="match status" value="1"/>
</dbReference>
<evidence type="ECO:0000256" key="2">
    <source>
        <dbReference type="ARBA" id="ARBA00022679"/>
    </source>
</evidence>
<evidence type="ECO:0000256" key="7">
    <source>
        <dbReference type="ARBA" id="ARBA00022993"/>
    </source>
</evidence>
<feature type="site" description="Transition state stabilizer" evidence="9">
    <location>
        <position position="19"/>
    </location>
</feature>
<feature type="binding site" evidence="9">
    <location>
        <position position="11"/>
    </location>
    <ligand>
        <name>substrate</name>
    </ligand>
</feature>
<feature type="binding site" evidence="9">
    <location>
        <begin position="125"/>
        <end position="131"/>
    </location>
    <ligand>
        <name>ATP</name>
        <dbReference type="ChEBI" id="CHEBI:30616"/>
    </ligand>
</feature>
<dbReference type="EC" id="2.7.7.3" evidence="9"/>
<feature type="binding site" evidence="9">
    <location>
        <position position="19"/>
    </location>
    <ligand>
        <name>ATP</name>
        <dbReference type="ChEBI" id="CHEBI:30616"/>
    </ligand>
</feature>
<feature type="binding site" evidence="9">
    <location>
        <position position="89"/>
    </location>
    <ligand>
        <name>substrate</name>
    </ligand>
</feature>
<dbReference type="InterPro" id="IPR001980">
    <property type="entry name" value="PPAT"/>
</dbReference>
<dbReference type="PRINTS" id="PR01020">
    <property type="entry name" value="LPSBIOSNTHSS"/>
</dbReference>
<evidence type="ECO:0000313" key="11">
    <source>
        <dbReference type="EMBL" id="PZF73457.1"/>
    </source>
</evidence>
<dbReference type="InterPro" id="IPR004821">
    <property type="entry name" value="Cyt_trans-like"/>
</dbReference>
<keyword evidence="6 9" id="KW-0460">Magnesium</keyword>
<organism evidence="11 12">
    <name type="scientific">Taibaiella soli</name>
    <dbReference type="NCBI Taxonomy" id="1649169"/>
    <lineage>
        <taxon>Bacteria</taxon>
        <taxon>Pseudomonadati</taxon>
        <taxon>Bacteroidota</taxon>
        <taxon>Chitinophagia</taxon>
        <taxon>Chitinophagales</taxon>
        <taxon>Chitinophagaceae</taxon>
        <taxon>Taibaiella</taxon>
    </lineage>
</organism>
<feature type="binding site" evidence="9">
    <location>
        <position position="100"/>
    </location>
    <ligand>
        <name>ATP</name>
        <dbReference type="ChEBI" id="CHEBI:30616"/>
    </ligand>
</feature>
<dbReference type="NCBIfam" id="TIGR01510">
    <property type="entry name" value="coaD_prev_kdtB"/>
    <property type="match status" value="1"/>
</dbReference>
<evidence type="ECO:0000256" key="5">
    <source>
        <dbReference type="ARBA" id="ARBA00022840"/>
    </source>
</evidence>
<dbReference type="SUPFAM" id="SSF52374">
    <property type="entry name" value="Nucleotidylyl transferase"/>
    <property type="match status" value="1"/>
</dbReference>
<comment type="caution">
    <text evidence="11">The sequence shown here is derived from an EMBL/GenBank/DDBJ whole genome shotgun (WGS) entry which is preliminary data.</text>
</comment>
<dbReference type="CDD" id="cd02163">
    <property type="entry name" value="PPAT"/>
    <property type="match status" value="1"/>
</dbReference>
<dbReference type="OrthoDB" id="9806661at2"/>
<keyword evidence="1 9" id="KW-0963">Cytoplasm</keyword>
<dbReference type="PANTHER" id="PTHR21342:SF1">
    <property type="entry name" value="PHOSPHOPANTETHEINE ADENYLYLTRANSFERASE"/>
    <property type="match status" value="1"/>
</dbReference>
<dbReference type="EMBL" id="QKTW01000012">
    <property type="protein sequence ID" value="PZF73457.1"/>
    <property type="molecule type" value="Genomic_DNA"/>
</dbReference>
<keyword evidence="4 9" id="KW-0547">Nucleotide-binding</keyword>
<sequence length="153" mass="17462">MQQRICLFPGTFDPITMGHVDVINRAVSLFDKIVVGIGINSSKQPMFTVEQRVNWIHDIFKGDPRVEAASYTGLTIDFCKQINAHYILRGIRYVSDFEYEKAIADMNRMLAPDIETIFLTTAPAYSTISSTLVRDVIRNNGNVRMFVPEEVKW</sequence>
<evidence type="ECO:0000256" key="9">
    <source>
        <dbReference type="HAMAP-Rule" id="MF_00151"/>
    </source>
</evidence>
<gene>
    <name evidence="9" type="primary">coaD</name>
    <name evidence="11" type="ORF">DN068_07945</name>
</gene>
<evidence type="ECO:0000256" key="8">
    <source>
        <dbReference type="ARBA" id="ARBA00029346"/>
    </source>
</evidence>
<proteinExistence type="inferred from homology"/>
<dbReference type="Proteomes" id="UP000248745">
    <property type="component" value="Unassembled WGS sequence"/>
</dbReference>
<keyword evidence="7 9" id="KW-0173">Coenzyme A biosynthesis</keyword>